<dbReference type="AlphaFoldDB" id="G4TP34"/>
<protein>
    <submittedName>
        <fullName evidence="1">Uncharacterized protein</fullName>
    </submittedName>
</protein>
<accession>G4TP34</accession>
<evidence type="ECO:0000313" key="2">
    <source>
        <dbReference type="Proteomes" id="UP000007148"/>
    </source>
</evidence>
<organism evidence="1 2">
    <name type="scientific">Serendipita indica (strain DSM 11827)</name>
    <name type="common">Root endophyte fungus</name>
    <name type="synonym">Piriformospora indica</name>
    <dbReference type="NCBI Taxonomy" id="1109443"/>
    <lineage>
        <taxon>Eukaryota</taxon>
        <taxon>Fungi</taxon>
        <taxon>Dikarya</taxon>
        <taxon>Basidiomycota</taxon>
        <taxon>Agaricomycotina</taxon>
        <taxon>Agaricomycetes</taxon>
        <taxon>Sebacinales</taxon>
        <taxon>Serendipitaceae</taxon>
        <taxon>Serendipita</taxon>
    </lineage>
</organism>
<dbReference type="EMBL" id="CAFZ01000200">
    <property type="protein sequence ID" value="CCA73081.1"/>
    <property type="molecule type" value="Genomic_DNA"/>
</dbReference>
<dbReference type="InParanoid" id="G4TP34"/>
<dbReference type="HOGENOM" id="CLU_2427859_0_0_1"/>
<dbReference type="OrthoDB" id="2336871at2759"/>
<keyword evidence="2" id="KW-1185">Reference proteome</keyword>
<evidence type="ECO:0000313" key="1">
    <source>
        <dbReference type="EMBL" id="CCA73081.1"/>
    </source>
</evidence>
<sequence length="91" mass="9946">MPGPAKDGQYTPVAGQFESLTSTNSFTNFCLTQNVPSDSTQIRDGSCNVVLPMGRIMDKFPFAKFFSPFTVKFKIRNVKVGPLDSTLALGH</sequence>
<comment type="caution">
    <text evidence="1">The sequence shown here is derived from an EMBL/GenBank/DDBJ whole genome shotgun (WGS) entry which is preliminary data.</text>
</comment>
<reference evidence="1 2" key="1">
    <citation type="journal article" date="2011" name="PLoS Pathog.">
        <title>Endophytic Life Strategies Decoded by Genome and Transcriptome Analyses of the Mutualistic Root Symbiont Piriformospora indica.</title>
        <authorList>
            <person name="Zuccaro A."/>
            <person name="Lahrmann U."/>
            <person name="Guldener U."/>
            <person name="Langen G."/>
            <person name="Pfiffi S."/>
            <person name="Biedenkopf D."/>
            <person name="Wong P."/>
            <person name="Samans B."/>
            <person name="Grimm C."/>
            <person name="Basiewicz M."/>
            <person name="Murat C."/>
            <person name="Martin F."/>
            <person name="Kogel K.H."/>
        </authorList>
    </citation>
    <scope>NUCLEOTIDE SEQUENCE [LARGE SCALE GENOMIC DNA]</scope>
    <source>
        <strain evidence="1 2">DSM 11827</strain>
    </source>
</reference>
<dbReference type="Proteomes" id="UP000007148">
    <property type="component" value="Unassembled WGS sequence"/>
</dbReference>
<name>G4TP34_SERID</name>
<dbReference type="STRING" id="1109443.G4TP34"/>
<gene>
    <name evidence="1" type="ORF">PIIN_07035</name>
</gene>
<proteinExistence type="predicted"/>